<dbReference type="CDD" id="cd00093">
    <property type="entry name" value="HTH_XRE"/>
    <property type="match status" value="1"/>
</dbReference>
<organism evidence="2 3">
    <name type="scientific">Lentzea flava</name>
    <dbReference type="NCBI Taxonomy" id="103732"/>
    <lineage>
        <taxon>Bacteria</taxon>
        <taxon>Bacillati</taxon>
        <taxon>Actinomycetota</taxon>
        <taxon>Actinomycetes</taxon>
        <taxon>Pseudonocardiales</taxon>
        <taxon>Pseudonocardiaceae</taxon>
        <taxon>Lentzea</taxon>
    </lineage>
</organism>
<dbReference type="EMBL" id="BMRE01000008">
    <property type="protein sequence ID" value="GGU32716.1"/>
    <property type="molecule type" value="Genomic_DNA"/>
</dbReference>
<dbReference type="SUPFAM" id="SSF47413">
    <property type="entry name" value="lambda repressor-like DNA-binding domains"/>
    <property type="match status" value="1"/>
</dbReference>
<evidence type="ECO:0000313" key="2">
    <source>
        <dbReference type="EMBL" id="GGU32716.1"/>
    </source>
</evidence>
<gene>
    <name evidence="2" type="ORF">GCM10010178_26180</name>
</gene>
<sequence length="114" mass="12226">MTTGGRAELGVDLDELRLLVGLSYRELARRTGCARSTLHDALTGRRFPKLDTVLAIAQACGGDPMGWRQRWVAACKRAQAPRTVPRNRSDGLAAAVVDCLQTRSGATHGAAEPI</sequence>
<protein>
    <recommendedName>
        <fullName evidence="1">HTH cro/C1-type domain-containing protein</fullName>
    </recommendedName>
</protein>
<dbReference type="Proteomes" id="UP000649573">
    <property type="component" value="Unassembled WGS sequence"/>
</dbReference>
<name>A0ABQ2UGD5_9PSEU</name>
<reference evidence="3" key="1">
    <citation type="journal article" date="2019" name="Int. J. Syst. Evol. Microbiol.">
        <title>The Global Catalogue of Microorganisms (GCM) 10K type strain sequencing project: providing services to taxonomists for standard genome sequencing and annotation.</title>
        <authorList>
            <consortium name="The Broad Institute Genomics Platform"/>
            <consortium name="The Broad Institute Genome Sequencing Center for Infectious Disease"/>
            <person name="Wu L."/>
            <person name="Ma J."/>
        </authorList>
    </citation>
    <scope>NUCLEOTIDE SEQUENCE [LARGE SCALE GENOMIC DNA]</scope>
    <source>
        <strain evidence="3">JCM 3296</strain>
    </source>
</reference>
<dbReference type="InterPro" id="IPR010982">
    <property type="entry name" value="Lambda_DNA-bd_dom_sf"/>
</dbReference>
<dbReference type="InterPro" id="IPR001387">
    <property type="entry name" value="Cro/C1-type_HTH"/>
</dbReference>
<keyword evidence="3" id="KW-1185">Reference proteome</keyword>
<comment type="caution">
    <text evidence="2">The sequence shown here is derived from an EMBL/GenBank/DDBJ whole genome shotgun (WGS) entry which is preliminary data.</text>
</comment>
<dbReference type="RefSeq" id="WP_189253901.1">
    <property type="nucleotide sequence ID" value="NZ_BMRE01000008.1"/>
</dbReference>
<dbReference type="Pfam" id="PF13560">
    <property type="entry name" value="HTH_31"/>
    <property type="match status" value="1"/>
</dbReference>
<proteinExistence type="predicted"/>
<dbReference type="Gene3D" id="1.10.260.40">
    <property type="entry name" value="lambda repressor-like DNA-binding domains"/>
    <property type="match status" value="1"/>
</dbReference>
<dbReference type="PROSITE" id="PS50943">
    <property type="entry name" value="HTH_CROC1"/>
    <property type="match status" value="1"/>
</dbReference>
<accession>A0ABQ2UGD5</accession>
<feature type="domain" description="HTH cro/C1-type" evidence="1">
    <location>
        <begin position="13"/>
        <end position="68"/>
    </location>
</feature>
<evidence type="ECO:0000259" key="1">
    <source>
        <dbReference type="PROSITE" id="PS50943"/>
    </source>
</evidence>
<dbReference type="SMART" id="SM00530">
    <property type="entry name" value="HTH_XRE"/>
    <property type="match status" value="1"/>
</dbReference>
<evidence type="ECO:0000313" key="3">
    <source>
        <dbReference type="Proteomes" id="UP000649573"/>
    </source>
</evidence>